<name>A0AA40HIH1_CNENI</name>
<evidence type="ECO:0000256" key="4">
    <source>
        <dbReference type="ARBA" id="ARBA00022729"/>
    </source>
</evidence>
<keyword evidence="7" id="KW-0325">Glycoprotein</keyword>
<dbReference type="Proteomes" id="UP001177744">
    <property type="component" value="Unassembled WGS sequence"/>
</dbReference>
<evidence type="ECO:0000256" key="7">
    <source>
        <dbReference type="ARBA" id="ARBA00023180"/>
    </source>
</evidence>
<keyword evidence="12" id="KW-1185">Reference proteome</keyword>
<organism evidence="11 12">
    <name type="scientific">Cnephaeus nilssonii</name>
    <name type="common">Northern bat</name>
    <name type="synonym">Eptesicus nilssonii</name>
    <dbReference type="NCBI Taxonomy" id="3371016"/>
    <lineage>
        <taxon>Eukaryota</taxon>
        <taxon>Metazoa</taxon>
        <taxon>Chordata</taxon>
        <taxon>Craniata</taxon>
        <taxon>Vertebrata</taxon>
        <taxon>Euteleostomi</taxon>
        <taxon>Mammalia</taxon>
        <taxon>Eutheria</taxon>
        <taxon>Laurasiatheria</taxon>
        <taxon>Chiroptera</taxon>
        <taxon>Yangochiroptera</taxon>
        <taxon>Vespertilionidae</taxon>
        <taxon>Cnephaeus</taxon>
    </lineage>
</organism>
<dbReference type="InterPro" id="IPR051445">
    <property type="entry name" value="LY6H/LY6L_nAChR_modulators"/>
</dbReference>
<dbReference type="Gene3D" id="2.10.60.10">
    <property type="entry name" value="CD59"/>
    <property type="match status" value="1"/>
</dbReference>
<evidence type="ECO:0000256" key="8">
    <source>
        <dbReference type="ARBA" id="ARBA00023288"/>
    </source>
</evidence>
<dbReference type="AlphaFoldDB" id="A0AA40HIH1"/>
<feature type="chain" id="PRO_5041275648" description="UPAR/Ly6 domain-containing protein" evidence="9">
    <location>
        <begin position="16"/>
        <end position="130"/>
    </location>
</feature>
<keyword evidence="8" id="KW-0449">Lipoprotein</keyword>
<keyword evidence="6" id="KW-1015">Disulfide bond</keyword>
<accession>A0AA40HIH1</accession>
<evidence type="ECO:0000256" key="5">
    <source>
        <dbReference type="ARBA" id="ARBA00023136"/>
    </source>
</evidence>
<proteinExistence type="predicted"/>
<gene>
    <name evidence="11" type="ORF">QTO34_007515</name>
</gene>
<dbReference type="GO" id="GO:0098552">
    <property type="term" value="C:side of membrane"/>
    <property type="evidence" value="ECO:0007669"/>
    <property type="project" value="UniProtKB-KW"/>
</dbReference>
<dbReference type="PANTHER" id="PTHR32217:SF2">
    <property type="entry name" value="LYMPHOCYTE ANTIGEN 6L"/>
    <property type="match status" value="1"/>
</dbReference>
<comment type="subcellular location">
    <subcellularLocation>
        <location evidence="1">Cell membrane</location>
        <topology evidence="1">Lipid-anchor</topology>
        <topology evidence="1">GPI-anchor</topology>
    </subcellularLocation>
</comment>
<evidence type="ECO:0000256" key="6">
    <source>
        <dbReference type="ARBA" id="ARBA00023157"/>
    </source>
</evidence>
<dbReference type="Pfam" id="PF00021">
    <property type="entry name" value="UPAR_LY6"/>
    <property type="match status" value="1"/>
</dbReference>
<evidence type="ECO:0000256" key="3">
    <source>
        <dbReference type="ARBA" id="ARBA00022622"/>
    </source>
</evidence>
<evidence type="ECO:0000256" key="9">
    <source>
        <dbReference type="SAM" id="SignalP"/>
    </source>
</evidence>
<evidence type="ECO:0000313" key="11">
    <source>
        <dbReference type="EMBL" id="KAK1331839.1"/>
    </source>
</evidence>
<evidence type="ECO:0000256" key="1">
    <source>
        <dbReference type="ARBA" id="ARBA00004609"/>
    </source>
</evidence>
<dbReference type="SUPFAM" id="SSF57302">
    <property type="entry name" value="Snake toxin-like"/>
    <property type="match status" value="1"/>
</dbReference>
<keyword evidence="3" id="KW-0336">GPI-anchor</keyword>
<comment type="caution">
    <text evidence="11">The sequence shown here is derived from an EMBL/GenBank/DDBJ whole genome shotgun (WGS) entry which is preliminary data.</text>
</comment>
<keyword evidence="4 9" id="KW-0732">Signal</keyword>
<keyword evidence="5" id="KW-0472">Membrane</keyword>
<evidence type="ECO:0000259" key="10">
    <source>
        <dbReference type="Pfam" id="PF00021"/>
    </source>
</evidence>
<dbReference type="PANTHER" id="PTHR32217">
    <property type="entry name" value="LYMPHOCYTE ANTIGEN 6H"/>
    <property type="match status" value="1"/>
</dbReference>
<dbReference type="InterPro" id="IPR016054">
    <property type="entry name" value="LY6_UPA_recep-like"/>
</dbReference>
<sequence>MRGALLLLWSALACASKEGHLQCAHCLATNNTATCKPVTCTPPSILCYSHEVVFKFGSEQHTLITRSCTSTCVFRSPPEWDLLTPNMIVLAKALCCSKSMCNGGASGGLSAPAWHRGLLLGMGLGLHHLL</sequence>
<dbReference type="GO" id="GO:0005886">
    <property type="term" value="C:plasma membrane"/>
    <property type="evidence" value="ECO:0007669"/>
    <property type="project" value="UniProtKB-SubCell"/>
</dbReference>
<keyword evidence="2" id="KW-1003">Cell membrane</keyword>
<evidence type="ECO:0000313" key="12">
    <source>
        <dbReference type="Proteomes" id="UP001177744"/>
    </source>
</evidence>
<reference evidence="11" key="1">
    <citation type="submission" date="2023-06" db="EMBL/GenBank/DDBJ databases">
        <title>Reference genome for the Northern bat (Eptesicus nilssonii), a most northern bat species.</title>
        <authorList>
            <person name="Laine V.N."/>
            <person name="Pulliainen A.T."/>
            <person name="Lilley T.M."/>
        </authorList>
    </citation>
    <scope>NUCLEOTIDE SEQUENCE</scope>
    <source>
        <strain evidence="11">BLF_Eptnil</strain>
        <tissue evidence="11">Kidney</tissue>
    </source>
</reference>
<dbReference type="InterPro" id="IPR045860">
    <property type="entry name" value="Snake_toxin-like_sf"/>
</dbReference>
<dbReference type="InterPro" id="IPR018363">
    <property type="entry name" value="CD59_antigen_CS"/>
</dbReference>
<dbReference type="EMBL" id="JAULJE010000019">
    <property type="protein sequence ID" value="KAK1331839.1"/>
    <property type="molecule type" value="Genomic_DNA"/>
</dbReference>
<feature type="domain" description="UPAR/Ly6" evidence="10">
    <location>
        <begin position="20"/>
        <end position="103"/>
    </location>
</feature>
<feature type="signal peptide" evidence="9">
    <location>
        <begin position="1"/>
        <end position="15"/>
    </location>
</feature>
<dbReference type="PROSITE" id="PS00983">
    <property type="entry name" value="LY6_UPAR"/>
    <property type="match status" value="1"/>
</dbReference>
<evidence type="ECO:0000256" key="2">
    <source>
        <dbReference type="ARBA" id="ARBA00022475"/>
    </source>
</evidence>
<protein>
    <recommendedName>
        <fullName evidence="10">UPAR/Ly6 domain-containing protein</fullName>
    </recommendedName>
</protein>